<accession>U4QLA3</accession>
<reference evidence="1 2" key="1">
    <citation type="submission" date="2013-09" db="EMBL/GenBank/DDBJ databases">
        <title>Draft Genome Sequence of five Lactobacillus helveticus strains CIRM-BIA 101T, 103, 104, 951 and 953 isolated from milk product.</title>
        <authorList>
            <person name="Valence F."/>
            <person name="Chuat V."/>
            <person name="Ma L."/>
            <person name="Creno S."/>
            <person name="Falentin H."/>
            <person name="Lortal S."/>
            <person name="Bizet C."/>
            <person name="Clermont D."/>
            <person name="Loux V."/>
            <person name="Bouchier C."/>
            <person name="Cousin S."/>
        </authorList>
    </citation>
    <scope>NUCLEOTIDE SEQUENCE [LARGE SCALE GENOMIC DNA]</scope>
    <source>
        <strain evidence="1 2">CIRM-BIA 953</strain>
    </source>
</reference>
<dbReference type="EMBL" id="CBUH010000099">
    <property type="protein sequence ID" value="CDI42349.1"/>
    <property type="molecule type" value="Genomic_DNA"/>
</dbReference>
<name>U4QLA3_LACHE</name>
<organism evidence="1 2">
    <name type="scientific">Lactobacillus helveticus CIRM-BIA 953</name>
    <dbReference type="NCBI Taxonomy" id="1226335"/>
    <lineage>
        <taxon>Bacteria</taxon>
        <taxon>Bacillati</taxon>
        <taxon>Bacillota</taxon>
        <taxon>Bacilli</taxon>
        <taxon>Lactobacillales</taxon>
        <taxon>Lactobacillaceae</taxon>
        <taxon>Lactobacillus</taxon>
    </lineage>
</organism>
<comment type="caution">
    <text evidence="1">The sequence shown here is derived from an EMBL/GenBank/DDBJ whole genome shotgun (WGS) entry which is preliminary data.</text>
</comment>
<dbReference type="Proteomes" id="UP000017243">
    <property type="component" value="Unassembled WGS sequence"/>
</dbReference>
<protein>
    <submittedName>
        <fullName evidence="1">Uncharacterized protein</fullName>
    </submittedName>
</protein>
<evidence type="ECO:0000313" key="1">
    <source>
        <dbReference type="EMBL" id="CDI42349.1"/>
    </source>
</evidence>
<proteinExistence type="predicted"/>
<evidence type="ECO:0000313" key="2">
    <source>
        <dbReference type="Proteomes" id="UP000017243"/>
    </source>
</evidence>
<sequence length="74" mass="8846">MNLSDSELKEKIMKTVYSFETYTLTKLKLKLEDENILESQVSYTRYLFSKFLLNYLRNNNADEFMIAAFKQMIS</sequence>
<gene>
    <name evidence="1" type="ORF">LHCIRMBIA953_00623</name>
</gene>
<dbReference type="AlphaFoldDB" id="U4QLA3"/>